<comment type="catalytic activity">
    <reaction evidence="7 8">
        <text>4 porphobilinogen + H2O = hydroxymethylbilane + 4 NH4(+)</text>
        <dbReference type="Rhea" id="RHEA:13185"/>
        <dbReference type="ChEBI" id="CHEBI:15377"/>
        <dbReference type="ChEBI" id="CHEBI:28938"/>
        <dbReference type="ChEBI" id="CHEBI:57845"/>
        <dbReference type="ChEBI" id="CHEBI:58126"/>
        <dbReference type="EC" id="2.5.1.61"/>
    </reaction>
</comment>
<dbReference type="Gene3D" id="3.40.190.10">
    <property type="entry name" value="Periplasmic binding protein-like II"/>
    <property type="match status" value="2"/>
</dbReference>
<comment type="similarity">
    <text evidence="3 8">Belongs to the HMBS family.</text>
</comment>
<evidence type="ECO:0000256" key="2">
    <source>
        <dbReference type="ARBA" id="ARBA00004735"/>
    </source>
</evidence>
<feature type="domain" description="Porphobilinogen deaminase N-terminal" evidence="9">
    <location>
        <begin position="8"/>
        <end position="216"/>
    </location>
</feature>
<dbReference type="GO" id="GO:0004418">
    <property type="term" value="F:hydroxymethylbilane synthase activity"/>
    <property type="evidence" value="ECO:0007669"/>
    <property type="project" value="UniProtKB-UniRule"/>
</dbReference>
<keyword evidence="6 8" id="KW-0627">Porphyrin biosynthesis</keyword>
<dbReference type="NCBIfam" id="TIGR00212">
    <property type="entry name" value="hemC"/>
    <property type="match status" value="1"/>
</dbReference>
<evidence type="ECO:0000256" key="8">
    <source>
        <dbReference type="HAMAP-Rule" id="MF_00260"/>
    </source>
</evidence>
<reference evidence="11" key="1">
    <citation type="submission" date="2022-03" db="EMBL/GenBank/DDBJ databases">
        <title>The complete genome sequence of a Methyloterrigena soli.</title>
        <authorList>
            <person name="Zi Z."/>
        </authorList>
    </citation>
    <scope>NUCLEOTIDE SEQUENCE</scope>
    <source>
        <strain evidence="11">M48</strain>
    </source>
</reference>
<dbReference type="InterPro" id="IPR036803">
    <property type="entry name" value="Porphobilinogen_deaminase_C_sf"/>
</dbReference>
<dbReference type="Pfam" id="PF03900">
    <property type="entry name" value="Porphobil_deamC"/>
    <property type="match status" value="1"/>
</dbReference>
<evidence type="ECO:0000256" key="3">
    <source>
        <dbReference type="ARBA" id="ARBA00005638"/>
    </source>
</evidence>
<comment type="pathway">
    <text evidence="2">Porphyrin-containing compound metabolism; protoporphyrin-IX biosynthesis; coproporphyrinogen-III from 5-aminolevulinate: step 2/4.</text>
</comment>
<dbReference type="RefSeq" id="WP_281736477.1">
    <property type="nucleotide sequence ID" value="NZ_JAKETQ010000002.1"/>
</dbReference>
<evidence type="ECO:0000259" key="9">
    <source>
        <dbReference type="Pfam" id="PF01379"/>
    </source>
</evidence>
<organism evidence="11 12">
    <name type="scientific">Paradevosia shaoguanensis</name>
    <dbReference type="NCBI Taxonomy" id="1335043"/>
    <lineage>
        <taxon>Bacteria</taxon>
        <taxon>Pseudomonadati</taxon>
        <taxon>Pseudomonadota</taxon>
        <taxon>Alphaproteobacteria</taxon>
        <taxon>Hyphomicrobiales</taxon>
        <taxon>Devosiaceae</taxon>
        <taxon>Paradevosia</taxon>
    </lineage>
</organism>
<evidence type="ECO:0000256" key="6">
    <source>
        <dbReference type="ARBA" id="ARBA00023244"/>
    </source>
</evidence>
<gene>
    <name evidence="8 11" type="primary">hemC</name>
    <name evidence="11" type="ORF">ML536_15590</name>
</gene>
<dbReference type="FunFam" id="3.40.190.10:FF:000005">
    <property type="entry name" value="Porphobilinogen deaminase"/>
    <property type="match status" value="1"/>
</dbReference>
<comment type="subunit">
    <text evidence="4 8">Monomer.</text>
</comment>
<dbReference type="PIRSF" id="PIRSF001438">
    <property type="entry name" value="4pyrrol_synth_OHMeBilane_synth"/>
    <property type="match status" value="1"/>
</dbReference>
<proteinExistence type="inferred from homology"/>
<evidence type="ECO:0000313" key="12">
    <source>
        <dbReference type="Proteomes" id="UP001156140"/>
    </source>
</evidence>
<sequence length="315" mass="33829">MQSHAPFLRIGTRGSQLALAQANLVRRLLAEAHGVKEDAIAVEVITTSGDRITDRPLSEVGGKGLFTKEIEAALLDNQIDLAVHSSKDVATRLPAGLELAAFLPREDVRDAFVSLVARDLDGLPQGARFGTSSIRRAAQILRVRPDLQIVGFRGNVDTRIKKLRDGIADATLLAAAGLNRLGRSAEVTSLLDPRRFPPAPAQGAIGIEIRADDARTRMLVGALDHRQTHDALLAERALLDVLDGSCRTPIAALTTREGDQIVLLGQILSPDGRTVFELERRGAAAQAGDIGRSLGEELKAMAGPEFLAQFGERER</sequence>
<dbReference type="Pfam" id="PF01379">
    <property type="entry name" value="Porphobil_deam"/>
    <property type="match status" value="1"/>
</dbReference>
<protein>
    <recommendedName>
        <fullName evidence="8">Porphobilinogen deaminase</fullName>
        <shortName evidence="8">PBG</shortName>
        <ecNumber evidence="8">2.5.1.61</ecNumber>
    </recommendedName>
    <alternativeName>
        <fullName evidence="8">Hydroxymethylbilane synthase</fullName>
        <shortName evidence="8">HMBS</shortName>
    </alternativeName>
    <alternativeName>
        <fullName evidence="8">Pre-uroporphyrinogen synthase</fullName>
    </alternativeName>
</protein>
<dbReference type="InterPro" id="IPR022418">
    <property type="entry name" value="Porphobilinogen_deaminase_C"/>
</dbReference>
<keyword evidence="5 8" id="KW-0808">Transferase</keyword>
<dbReference type="PRINTS" id="PR00151">
    <property type="entry name" value="PORPHBDMNASE"/>
</dbReference>
<name>A0AA41QQ58_9HYPH</name>
<feature type="modified residue" description="S-(dipyrrolylmethanemethyl)cysteine" evidence="8">
    <location>
        <position position="246"/>
    </location>
</feature>
<dbReference type="AlphaFoldDB" id="A0AA41QQ58"/>
<dbReference type="GO" id="GO:0006782">
    <property type="term" value="P:protoporphyrinogen IX biosynthetic process"/>
    <property type="evidence" value="ECO:0007669"/>
    <property type="project" value="UniProtKB-UniRule"/>
</dbReference>
<comment type="function">
    <text evidence="1 8">Tetrapolymerization of the monopyrrole PBG into the hydroxymethylbilane pre-uroporphyrinogen in several discrete steps.</text>
</comment>
<evidence type="ECO:0000313" key="11">
    <source>
        <dbReference type="EMBL" id="MCI0128253.1"/>
    </source>
</evidence>
<feature type="domain" description="Porphobilinogen deaminase C-terminal" evidence="10">
    <location>
        <begin position="232"/>
        <end position="299"/>
    </location>
</feature>
<comment type="miscellaneous">
    <text evidence="8">The porphobilinogen subunits are added to the dipyrromethane group.</text>
</comment>
<dbReference type="PANTHER" id="PTHR11557">
    <property type="entry name" value="PORPHOBILINOGEN DEAMINASE"/>
    <property type="match status" value="1"/>
</dbReference>
<dbReference type="HAMAP" id="MF_00260">
    <property type="entry name" value="Porphobil_deam"/>
    <property type="match status" value="1"/>
</dbReference>
<keyword evidence="12" id="KW-1185">Reference proteome</keyword>
<dbReference type="Gene3D" id="3.30.160.40">
    <property type="entry name" value="Porphobilinogen deaminase, C-terminal domain"/>
    <property type="match status" value="1"/>
</dbReference>
<dbReference type="InterPro" id="IPR022419">
    <property type="entry name" value="Porphobilin_deaminase_cofac_BS"/>
</dbReference>
<dbReference type="EMBL" id="JALAZD010000002">
    <property type="protein sequence ID" value="MCI0128253.1"/>
    <property type="molecule type" value="Genomic_DNA"/>
</dbReference>
<dbReference type="SUPFAM" id="SSF53850">
    <property type="entry name" value="Periplasmic binding protein-like II"/>
    <property type="match status" value="1"/>
</dbReference>
<dbReference type="PANTHER" id="PTHR11557:SF0">
    <property type="entry name" value="PORPHOBILINOGEN DEAMINASE"/>
    <property type="match status" value="1"/>
</dbReference>
<evidence type="ECO:0000259" key="10">
    <source>
        <dbReference type="Pfam" id="PF03900"/>
    </source>
</evidence>
<dbReference type="InterPro" id="IPR022417">
    <property type="entry name" value="Porphobilin_deaminase_N"/>
</dbReference>
<comment type="cofactor">
    <cofactor evidence="8">
        <name>dipyrromethane</name>
        <dbReference type="ChEBI" id="CHEBI:60342"/>
    </cofactor>
    <text evidence="8">Binds 1 dipyrromethane group covalently.</text>
</comment>
<evidence type="ECO:0000256" key="1">
    <source>
        <dbReference type="ARBA" id="ARBA00002869"/>
    </source>
</evidence>
<dbReference type="GO" id="GO:0005737">
    <property type="term" value="C:cytoplasm"/>
    <property type="evidence" value="ECO:0007669"/>
    <property type="project" value="UniProtKB-UniRule"/>
</dbReference>
<comment type="caution">
    <text evidence="11">The sequence shown here is derived from an EMBL/GenBank/DDBJ whole genome shotgun (WGS) entry which is preliminary data.</text>
</comment>
<accession>A0AA41QQ58</accession>
<evidence type="ECO:0000256" key="5">
    <source>
        <dbReference type="ARBA" id="ARBA00022679"/>
    </source>
</evidence>
<evidence type="ECO:0000256" key="4">
    <source>
        <dbReference type="ARBA" id="ARBA00011245"/>
    </source>
</evidence>
<dbReference type="Proteomes" id="UP001156140">
    <property type="component" value="Unassembled WGS sequence"/>
</dbReference>
<dbReference type="SUPFAM" id="SSF54782">
    <property type="entry name" value="Porphobilinogen deaminase (hydroxymethylbilane synthase), C-terminal domain"/>
    <property type="match status" value="1"/>
</dbReference>
<dbReference type="InterPro" id="IPR000860">
    <property type="entry name" value="HemC"/>
</dbReference>
<dbReference type="EC" id="2.5.1.61" evidence="8"/>
<dbReference type="PROSITE" id="PS00533">
    <property type="entry name" value="PORPHOBILINOGEN_DEAM"/>
    <property type="match status" value="1"/>
</dbReference>
<evidence type="ECO:0000256" key="7">
    <source>
        <dbReference type="ARBA" id="ARBA00048169"/>
    </source>
</evidence>